<evidence type="ECO:0000313" key="3">
    <source>
        <dbReference type="Proteomes" id="UP000598146"/>
    </source>
</evidence>
<gene>
    <name evidence="2" type="ORF">I4J89_40755</name>
</gene>
<dbReference type="InterPro" id="IPR029069">
    <property type="entry name" value="HotDog_dom_sf"/>
</dbReference>
<accession>A0A931G257</accession>
<evidence type="ECO:0000259" key="1">
    <source>
        <dbReference type="Pfam" id="PF22818"/>
    </source>
</evidence>
<dbReference type="Gene3D" id="3.10.129.10">
    <property type="entry name" value="Hotdog Thioesterase"/>
    <property type="match status" value="1"/>
</dbReference>
<dbReference type="SUPFAM" id="SSF54637">
    <property type="entry name" value="Thioesterase/thiol ester dehydrase-isomerase"/>
    <property type="match status" value="1"/>
</dbReference>
<name>A0A931G257_9ACTN</name>
<organism evidence="2 3">
    <name type="scientific">Actinoplanes aureus</name>
    <dbReference type="NCBI Taxonomy" id="2792083"/>
    <lineage>
        <taxon>Bacteria</taxon>
        <taxon>Bacillati</taxon>
        <taxon>Actinomycetota</taxon>
        <taxon>Actinomycetes</taxon>
        <taxon>Micromonosporales</taxon>
        <taxon>Micromonosporaceae</taxon>
        <taxon>Actinoplanes</taxon>
    </lineage>
</organism>
<dbReference type="AlphaFoldDB" id="A0A931G257"/>
<dbReference type="InterPro" id="IPR054545">
    <property type="entry name" value="ApeI-like"/>
</dbReference>
<comment type="caution">
    <text evidence="2">The sequence shown here is derived from an EMBL/GenBank/DDBJ whole genome shotgun (WGS) entry which is preliminary data.</text>
</comment>
<dbReference type="Proteomes" id="UP000598146">
    <property type="component" value="Unassembled WGS sequence"/>
</dbReference>
<dbReference type="EMBL" id="JADQTO010000030">
    <property type="protein sequence ID" value="MBG0567795.1"/>
    <property type="molecule type" value="Genomic_DNA"/>
</dbReference>
<proteinExistence type="predicted"/>
<dbReference type="Pfam" id="PF22818">
    <property type="entry name" value="ApeI-like"/>
    <property type="match status" value="1"/>
</dbReference>
<sequence>MAIDHDAVPVPAGPVAGPVRVVRAAEPDGAGGDEFTSVVAATIDPSEPVFAGHYPDFPIFPGVCVVECVHRGAVVTVPDGARLELAALESVRFTAAVHPGDDIEMSMRWRRSGVFWICDGRVRGPRATVAQVRLRYRISPE</sequence>
<keyword evidence="3" id="KW-1185">Reference proteome</keyword>
<protein>
    <recommendedName>
        <fullName evidence="1">ApeI dehydratase-like domain-containing protein</fullName>
    </recommendedName>
</protein>
<feature type="domain" description="ApeI dehydratase-like" evidence="1">
    <location>
        <begin position="38"/>
        <end position="112"/>
    </location>
</feature>
<reference evidence="2" key="1">
    <citation type="submission" date="2020-11" db="EMBL/GenBank/DDBJ databases">
        <title>Isolation and identification of active actinomycetes.</title>
        <authorList>
            <person name="Sun X."/>
        </authorList>
    </citation>
    <scope>NUCLEOTIDE SEQUENCE</scope>
    <source>
        <strain evidence="2">NEAU-A11</strain>
    </source>
</reference>
<evidence type="ECO:0000313" key="2">
    <source>
        <dbReference type="EMBL" id="MBG0567795.1"/>
    </source>
</evidence>